<evidence type="ECO:0000313" key="2">
    <source>
        <dbReference type="EMBL" id="NLR91278.1"/>
    </source>
</evidence>
<gene>
    <name evidence="2" type="ORF">HGP29_08675</name>
</gene>
<feature type="domain" description="Chorismate-utilising enzyme C-terminal" evidence="1">
    <location>
        <begin position="139"/>
        <end position="391"/>
    </location>
</feature>
<dbReference type="Proteomes" id="UP000585050">
    <property type="component" value="Unassembled WGS sequence"/>
</dbReference>
<dbReference type="PANTHER" id="PTHR42839">
    <property type="entry name" value="ISOCHORISMATE SYNTHASE ENTC"/>
    <property type="match status" value="1"/>
</dbReference>
<comment type="caution">
    <text evidence="2">The sequence shown here is derived from an EMBL/GenBank/DDBJ whole genome shotgun (WGS) entry which is preliminary data.</text>
</comment>
<dbReference type="PANTHER" id="PTHR42839:SF2">
    <property type="entry name" value="ISOCHORISMATE SYNTHASE ENTC"/>
    <property type="match status" value="1"/>
</dbReference>
<dbReference type="SUPFAM" id="SSF56322">
    <property type="entry name" value="ADC synthase"/>
    <property type="match status" value="1"/>
</dbReference>
<dbReference type="InterPro" id="IPR015890">
    <property type="entry name" value="Chorismate_C"/>
</dbReference>
<sequence length="401" mass="45680">MKKSYHHTDQIVLKTLDFDSLLSVALESGQPFATWKMPNENTKSIVVSLQKEAMRVTPDLEELPNGFLAHPFHDTSKKAYLIPADIYYTTEMDHIDFSNDYDYDTKVRVEKAINTFDPSKPLRKWKRNMLKEHFPPTSKEHFVNIVGESVKAMQNEEFLKVVLSRTKEAGLKDDFSPIDFFHRLSEAYPTAFISMCYIPNVGLWMGASPETLISVDENGIFRTVALAGTQASNGIHPRDASWKSKEIEEQALVSRYIINCFKKIRLREFEEKGPRTVAAAHLLHLKTDFKVDTKATNFPQLGTVMLDLLHPTSAVCGMPKDIATQFILDNEHYNRSIYSGYIGPIGLENSQHLFVNLRCLQLFTDHALLYAGAGITSDSDPEKEWKETELKMDTMLKHLNA</sequence>
<proteinExistence type="predicted"/>
<evidence type="ECO:0000313" key="3">
    <source>
        <dbReference type="Proteomes" id="UP000585050"/>
    </source>
</evidence>
<protein>
    <submittedName>
        <fullName evidence="2">Chorismate-binding protein</fullName>
    </submittedName>
</protein>
<dbReference type="EMBL" id="JABAIL010000002">
    <property type="protein sequence ID" value="NLR91278.1"/>
    <property type="molecule type" value="Genomic_DNA"/>
</dbReference>
<keyword evidence="3" id="KW-1185">Reference proteome</keyword>
<accession>A0A7X8XVE9</accession>
<name>A0A7X8XVE9_9BACT</name>
<reference evidence="2 3" key="1">
    <citation type="submission" date="2020-04" db="EMBL/GenBank/DDBJ databases">
        <title>Flammeovirga sp. SR4, a novel species isolated from seawater.</title>
        <authorList>
            <person name="Wang X."/>
        </authorList>
    </citation>
    <scope>NUCLEOTIDE SEQUENCE [LARGE SCALE GENOMIC DNA]</scope>
    <source>
        <strain evidence="2 3">SR4</strain>
    </source>
</reference>
<dbReference type="Gene3D" id="3.60.120.10">
    <property type="entry name" value="Anthranilate synthase"/>
    <property type="match status" value="1"/>
</dbReference>
<evidence type="ECO:0000259" key="1">
    <source>
        <dbReference type="Pfam" id="PF00425"/>
    </source>
</evidence>
<dbReference type="AlphaFoldDB" id="A0A7X8XVE9"/>
<dbReference type="RefSeq" id="WP_168881973.1">
    <property type="nucleotide sequence ID" value="NZ_JABAIL010000002.1"/>
</dbReference>
<dbReference type="InterPro" id="IPR005801">
    <property type="entry name" value="ADC_synthase"/>
</dbReference>
<organism evidence="2 3">
    <name type="scientific">Flammeovirga agarivorans</name>
    <dbReference type="NCBI Taxonomy" id="2726742"/>
    <lineage>
        <taxon>Bacteria</taxon>
        <taxon>Pseudomonadati</taxon>
        <taxon>Bacteroidota</taxon>
        <taxon>Cytophagia</taxon>
        <taxon>Cytophagales</taxon>
        <taxon>Flammeovirgaceae</taxon>
        <taxon>Flammeovirga</taxon>
    </lineage>
</organism>
<dbReference type="Pfam" id="PF00425">
    <property type="entry name" value="Chorismate_bind"/>
    <property type="match status" value="1"/>
</dbReference>